<keyword evidence="2 5" id="KW-0812">Transmembrane</keyword>
<evidence type="ECO:0000256" key="4">
    <source>
        <dbReference type="ARBA" id="ARBA00023136"/>
    </source>
</evidence>
<reference evidence="6 7" key="1">
    <citation type="journal article" date="2016" name="Nat. Commun.">
        <title>Thousands of microbial genomes shed light on interconnected biogeochemical processes in an aquifer system.</title>
        <authorList>
            <person name="Anantharaman K."/>
            <person name="Brown C.T."/>
            <person name="Hug L.A."/>
            <person name="Sharon I."/>
            <person name="Castelle C.J."/>
            <person name="Probst A.J."/>
            <person name="Thomas B.C."/>
            <person name="Singh A."/>
            <person name="Wilkins M.J."/>
            <person name="Karaoz U."/>
            <person name="Brodie E.L."/>
            <person name="Williams K.H."/>
            <person name="Hubbard S.S."/>
            <person name="Banfield J.F."/>
        </authorList>
    </citation>
    <scope>NUCLEOTIDE SEQUENCE [LARGE SCALE GENOMIC DNA]</scope>
</reference>
<feature type="transmembrane region" description="Helical" evidence="5">
    <location>
        <begin position="66"/>
        <end position="85"/>
    </location>
</feature>
<dbReference type="InterPro" id="IPR052527">
    <property type="entry name" value="Metal_cation-efflux_comp"/>
</dbReference>
<evidence type="ECO:0000256" key="5">
    <source>
        <dbReference type="SAM" id="Phobius"/>
    </source>
</evidence>
<feature type="transmembrane region" description="Helical" evidence="5">
    <location>
        <begin position="30"/>
        <end position="46"/>
    </location>
</feature>
<sequence>MIKFLIPFFLVSIAFSLIYLNFVNANVQGGLLFSIFVVIAMVERIWETFFTPKDKNVLKFRGDWTLLATTSSYFIVSLIMIFGFFSSVSKNYFFVVLGLVIFLGSFLIRWWSMKSLKNEWTIHLNDSKNKNPVLIRTGPYKYIRHPIYLTAILDLIGLAFISNFYFGIIIIALINVPLFVWRSLYEEKINMAKFSEKYALYKKETSFMIPWKLLNTK</sequence>
<feature type="transmembrane region" description="Helical" evidence="5">
    <location>
        <begin position="92"/>
        <end position="111"/>
    </location>
</feature>
<dbReference type="AlphaFoldDB" id="A0A1G2HL47"/>
<feature type="transmembrane region" description="Helical" evidence="5">
    <location>
        <begin position="155"/>
        <end position="181"/>
    </location>
</feature>
<keyword evidence="3 5" id="KW-1133">Transmembrane helix</keyword>
<dbReference type="Pfam" id="PF04191">
    <property type="entry name" value="PEMT"/>
    <property type="match status" value="1"/>
</dbReference>
<name>A0A1G2HL47_9BACT</name>
<evidence type="ECO:0000256" key="2">
    <source>
        <dbReference type="ARBA" id="ARBA00022692"/>
    </source>
</evidence>
<comment type="subcellular location">
    <subcellularLocation>
        <location evidence="1">Endomembrane system</location>
        <topology evidence="1">Multi-pass membrane protein</topology>
    </subcellularLocation>
</comment>
<organism evidence="6 7">
    <name type="scientific">Candidatus Staskawiczbacteria bacterium RIFCSPHIGHO2_01_FULL_36_16</name>
    <dbReference type="NCBI Taxonomy" id="1802200"/>
    <lineage>
        <taxon>Bacteria</taxon>
        <taxon>Candidatus Staskawicziibacteriota</taxon>
    </lineage>
</organism>
<dbReference type="PANTHER" id="PTHR43847:SF1">
    <property type="entry name" value="BLL3993 PROTEIN"/>
    <property type="match status" value="1"/>
</dbReference>
<dbReference type="Proteomes" id="UP000177190">
    <property type="component" value="Unassembled WGS sequence"/>
</dbReference>
<evidence type="ECO:0000313" key="7">
    <source>
        <dbReference type="Proteomes" id="UP000177190"/>
    </source>
</evidence>
<feature type="transmembrane region" description="Helical" evidence="5">
    <location>
        <begin position="6"/>
        <end position="23"/>
    </location>
</feature>
<proteinExistence type="predicted"/>
<keyword evidence="4 5" id="KW-0472">Membrane</keyword>
<dbReference type="EMBL" id="MHOM01000040">
    <property type="protein sequence ID" value="OGZ63206.1"/>
    <property type="molecule type" value="Genomic_DNA"/>
</dbReference>
<dbReference type="PROSITE" id="PS50244">
    <property type="entry name" value="S5A_REDUCTASE"/>
    <property type="match status" value="1"/>
</dbReference>
<protein>
    <submittedName>
        <fullName evidence="6">Uncharacterized protein</fullName>
    </submittedName>
</protein>
<evidence type="ECO:0000256" key="3">
    <source>
        <dbReference type="ARBA" id="ARBA00022989"/>
    </source>
</evidence>
<dbReference type="PANTHER" id="PTHR43847">
    <property type="entry name" value="BLL3993 PROTEIN"/>
    <property type="match status" value="1"/>
</dbReference>
<dbReference type="Gene3D" id="1.20.120.1630">
    <property type="match status" value="1"/>
</dbReference>
<dbReference type="STRING" id="1802200.A2812_02465"/>
<dbReference type="GO" id="GO:0012505">
    <property type="term" value="C:endomembrane system"/>
    <property type="evidence" value="ECO:0007669"/>
    <property type="project" value="UniProtKB-SubCell"/>
</dbReference>
<dbReference type="InterPro" id="IPR007318">
    <property type="entry name" value="Phopholipid_MeTrfase"/>
</dbReference>
<evidence type="ECO:0000256" key="1">
    <source>
        <dbReference type="ARBA" id="ARBA00004127"/>
    </source>
</evidence>
<gene>
    <name evidence="6" type="ORF">A2812_02465</name>
</gene>
<accession>A0A1G2HL47</accession>
<comment type="caution">
    <text evidence="6">The sequence shown here is derived from an EMBL/GenBank/DDBJ whole genome shotgun (WGS) entry which is preliminary data.</text>
</comment>
<evidence type="ECO:0000313" key="6">
    <source>
        <dbReference type="EMBL" id="OGZ63206.1"/>
    </source>
</evidence>